<keyword evidence="3" id="KW-0812">Transmembrane</keyword>
<dbReference type="GO" id="GO:0008360">
    <property type="term" value="P:regulation of cell shape"/>
    <property type="evidence" value="ECO:0007669"/>
    <property type="project" value="UniProtKB-KW"/>
</dbReference>
<evidence type="ECO:0000256" key="3">
    <source>
        <dbReference type="ARBA" id="ARBA00022692"/>
    </source>
</evidence>
<dbReference type="Pfam" id="PF03023">
    <property type="entry name" value="MurJ"/>
    <property type="match status" value="1"/>
</dbReference>
<reference evidence="8" key="1">
    <citation type="journal article" date="2014" name="Front. Microbiol.">
        <title>High frequency of phylogenetically diverse reductive dehalogenase-homologous genes in deep subseafloor sedimentary metagenomes.</title>
        <authorList>
            <person name="Kawai M."/>
            <person name="Futagami T."/>
            <person name="Toyoda A."/>
            <person name="Takaki Y."/>
            <person name="Nishi S."/>
            <person name="Hori S."/>
            <person name="Arai W."/>
            <person name="Tsubouchi T."/>
            <person name="Morono Y."/>
            <person name="Uchiyama I."/>
            <person name="Ito T."/>
            <person name="Fujiyama A."/>
            <person name="Inagaki F."/>
            <person name="Takami H."/>
        </authorList>
    </citation>
    <scope>NUCLEOTIDE SEQUENCE</scope>
    <source>
        <strain evidence="8">Expedition CK06-06</strain>
    </source>
</reference>
<dbReference type="GO" id="GO:0005886">
    <property type="term" value="C:plasma membrane"/>
    <property type="evidence" value="ECO:0007669"/>
    <property type="project" value="UniProtKB-SubCell"/>
</dbReference>
<evidence type="ECO:0000256" key="4">
    <source>
        <dbReference type="ARBA" id="ARBA00022960"/>
    </source>
</evidence>
<dbReference type="GO" id="GO:0034204">
    <property type="term" value="P:lipid translocation"/>
    <property type="evidence" value="ECO:0007669"/>
    <property type="project" value="TreeGrafter"/>
</dbReference>
<dbReference type="InterPro" id="IPR004268">
    <property type="entry name" value="MurJ"/>
</dbReference>
<dbReference type="AlphaFoldDB" id="X0XD00"/>
<protein>
    <recommendedName>
        <fullName evidence="9">Murein biosynthesis integral membrane protein MurJ</fullName>
    </recommendedName>
</protein>
<evidence type="ECO:0000256" key="6">
    <source>
        <dbReference type="ARBA" id="ARBA00022989"/>
    </source>
</evidence>
<evidence type="ECO:0000256" key="1">
    <source>
        <dbReference type="ARBA" id="ARBA00004651"/>
    </source>
</evidence>
<feature type="non-terminal residue" evidence="8">
    <location>
        <position position="76"/>
    </location>
</feature>
<dbReference type="PRINTS" id="PR01806">
    <property type="entry name" value="VIRFACTRMVIN"/>
</dbReference>
<organism evidence="8">
    <name type="scientific">marine sediment metagenome</name>
    <dbReference type="NCBI Taxonomy" id="412755"/>
    <lineage>
        <taxon>unclassified sequences</taxon>
        <taxon>metagenomes</taxon>
        <taxon>ecological metagenomes</taxon>
    </lineage>
</organism>
<dbReference type="InterPro" id="IPR051050">
    <property type="entry name" value="Lipid_II_flippase_MurJ/MviN"/>
</dbReference>
<dbReference type="PANTHER" id="PTHR47019">
    <property type="entry name" value="LIPID II FLIPPASE MURJ"/>
    <property type="match status" value="1"/>
</dbReference>
<dbReference type="PANTHER" id="PTHR47019:SF1">
    <property type="entry name" value="LIPID II FLIPPASE MURJ"/>
    <property type="match status" value="1"/>
</dbReference>
<proteinExistence type="predicted"/>
<keyword evidence="4" id="KW-0133">Cell shape</keyword>
<keyword evidence="7" id="KW-0472">Membrane</keyword>
<sequence length="76" mass="8669">MEQKEQNRRLVRSTLAVSTPTILSRIFGYIRDMIQAYYLGTGRSADAYYMAYNIPNLLRRLTAEGAMTAAFIPVFT</sequence>
<keyword evidence="6" id="KW-1133">Transmembrane helix</keyword>
<dbReference type="GO" id="GO:0009252">
    <property type="term" value="P:peptidoglycan biosynthetic process"/>
    <property type="evidence" value="ECO:0007669"/>
    <property type="project" value="UniProtKB-KW"/>
</dbReference>
<evidence type="ECO:0000256" key="7">
    <source>
        <dbReference type="ARBA" id="ARBA00023136"/>
    </source>
</evidence>
<comment type="subcellular location">
    <subcellularLocation>
        <location evidence="1">Cell membrane</location>
        <topology evidence="1">Multi-pass membrane protein</topology>
    </subcellularLocation>
</comment>
<evidence type="ECO:0008006" key="9">
    <source>
        <dbReference type="Google" id="ProtNLM"/>
    </source>
</evidence>
<evidence type="ECO:0000256" key="2">
    <source>
        <dbReference type="ARBA" id="ARBA00022475"/>
    </source>
</evidence>
<evidence type="ECO:0000313" key="8">
    <source>
        <dbReference type="EMBL" id="GAG41054.1"/>
    </source>
</evidence>
<accession>X0XD00</accession>
<gene>
    <name evidence="8" type="ORF">S01H1_67841</name>
</gene>
<evidence type="ECO:0000256" key="5">
    <source>
        <dbReference type="ARBA" id="ARBA00022984"/>
    </source>
</evidence>
<keyword evidence="2" id="KW-1003">Cell membrane</keyword>
<keyword evidence="5" id="KW-0573">Peptidoglycan synthesis</keyword>
<comment type="caution">
    <text evidence="8">The sequence shown here is derived from an EMBL/GenBank/DDBJ whole genome shotgun (WGS) entry which is preliminary data.</text>
</comment>
<name>X0XD00_9ZZZZ</name>
<dbReference type="EMBL" id="BARS01044952">
    <property type="protein sequence ID" value="GAG41054.1"/>
    <property type="molecule type" value="Genomic_DNA"/>
</dbReference>
<dbReference type="GO" id="GO:0015648">
    <property type="term" value="F:lipid-linked peptidoglycan transporter activity"/>
    <property type="evidence" value="ECO:0007669"/>
    <property type="project" value="TreeGrafter"/>
</dbReference>